<feature type="transmembrane region" description="Helical" evidence="10">
    <location>
        <begin position="327"/>
        <end position="347"/>
    </location>
</feature>
<sequence length="349" mass="40129">MSIIKNWFQERLPITGEQLRELTNEPVPNHLRRWWFCLGGTPAYLFIVQIVTGILLAFYYQPSPATAYQSVERISNEVAYGWYFRSIHKWAATLMIAAIILHQMRVYFTASYRKPREINWIIGMCLLMCSLLIGFTGYSLVFEQLSYWGATVAANISNTIPIIGPFAKKMLLAGDSYNQNTLPRFYILHAAVLPVTMILLLIVHIAIIRLQGVTEFEFEDEPENEPKFFNFFPDHLYTEVIAGLVLMILLSVLATLFPAMMGPHADPNVTPEVIKPEWFFYVSFRWLKLFSGTFAVLSSGFIVFVMFTWPFIDGWLVKRTKYQDISVWIGIVGVFLLVGLTVWEAVVKH</sequence>
<feature type="domain" description="Cytochrome b/b6 C-terminal region profile" evidence="12">
    <location>
        <begin position="221"/>
        <end position="349"/>
    </location>
</feature>
<dbReference type="PROSITE" id="PS51003">
    <property type="entry name" value="CYTB_CTER"/>
    <property type="match status" value="1"/>
</dbReference>
<dbReference type="Pfam" id="PF00032">
    <property type="entry name" value="Cytochrom_B_C"/>
    <property type="match status" value="1"/>
</dbReference>
<dbReference type="Pfam" id="PF00033">
    <property type="entry name" value="Cytochrome_B"/>
    <property type="match status" value="1"/>
</dbReference>
<reference evidence="13" key="1">
    <citation type="submission" date="2018-06" db="EMBL/GenBank/DDBJ databases">
        <authorList>
            <person name="Zhirakovskaya E."/>
        </authorList>
    </citation>
    <scope>NUCLEOTIDE SEQUENCE</scope>
</reference>
<keyword evidence="2" id="KW-0813">Transport</keyword>
<feature type="transmembrane region" description="Helical" evidence="10">
    <location>
        <begin position="90"/>
        <end position="108"/>
    </location>
</feature>
<protein>
    <submittedName>
        <fullName evidence="13">Uncharacterized protein</fullName>
    </submittedName>
</protein>
<feature type="domain" description="Cytochrome b/b6 N-terminal region profile" evidence="11">
    <location>
        <begin position="4"/>
        <end position="217"/>
    </location>
</feature>
<evidence type="ECO:0000259" key="11">
    <source>
        <dbReference type="PROSITE" id="PS51002"/>
    </source>
</evidence>
<keyword evidence="9 10" id="KW-0472">Membrane</keyword>
<dbReference type="SUPFAM" id="SSF81342">
    <property type="entry name" value="Transmembrane di-heme cytochromes"/>
    <property type="match status" value="1"/>
</dbReference>
<keyword evidence="4 10" id="KW-0812">Transmembrane</keyword>
<evidence type="ECO:0000256" key="1">
    <source>
        <dbReference type="ARBA" id="ARBA00004141"/>
    </source>
</evidence>
<dbReference type="PANTHER" id="PTHR19271:SF16">
    <property type="entry name" value="CYTOCHROME B"/>
    <property type="match status" value="1"/>
</dbReference>
<dbReference type="PROSITE" id="PS51002">
    <property type="entry name" value="CYTB_NTER"/>
    <property type="match status" value="1"/>
</dbReference>
<evidence type="ECO:0000256" key="7">
    <source>
        <dbReference type="ARBA" id="ARBA00022989"/>
    </source>
</evidence>
<dbReference type="InterPro" id="IPR005798">
    <property type="entry name" value="Cyt_b/b6_C"/>
</dbReference>
<evidence type="ECO:0000256" key="5">
    <source>
        <dbReference type="ARBA" id="ARBA00022723"/>
    </source>
</evidence>
<dbReference type="GO" id="GO:0022904">
    <property type="term" value="P:respiratory electron transport chain"/>
    <property type="evidence" value="ECO:0007669"/>
    <property type="project" value="InterPro"/>
</dbReference>
<proteinExistence type="predicted"/>
<organism evidence="13">
    <name type="scientific">hydrothermal vent metagenome</name>
    <dbReference type="NCBI Taxonomy" id="652676"/>
    <lineage>
        <taxon>unclassified sequences</taxon>
        <taxon>metagenomes</taxon>
        <taxon>ecological metagenomes</taxon>
    </lineage>
</organism>
<evidence type="ECO:0000256" key="10">
    <source>
        <dbReference type="SAM" id="Phobius"/>
    </source>
</evidence>
<evidence type="ECO:0000256" key="8">
    <source>
        <dbReference type="ARBA" id="ARBA00023004"/>
    </source>
</evidence>
<evidence type="ECO:0000259" key="12">
    <source>
        <dbReference type="PROSITE" id="PS51003"/>
    </source>
</evidence>
<gene>
    <name evidence="13" type="ORF">MNBD_PLANCTO02-2331</name>
</gene>
<dbReference type="InterPro" id="IPR027387">
    <property type="entry name" value="Cytb/b6-like_sf"/>
</dbReference>
<dbReference type="InterPro" id="IPR036150">
    <property type="entry name" value="Cyt_b/b6_C_sf"/>
</dbReference>
<keyword evidence="5" id="KW-0479">Metal-binding</keyword>
<feature type="transmembrane region" description="Helical" evidence="10">
    <location>
        <begin position="289"/>
        <end position="312"/>
    </location>
</feature>
<dbReference type="AlphaFoldDB" id="A0A3B1DIC5"/>
<evidence type="ECO:0000256" key="2">
    <source>
        <dbReference type="ARBA" id="ARBA00022448"/>
    </source>
</evidence>
<feature type="transmembrane region" description="Helical" evidence="10">
    <location>
        <begin position="236"/>
        <end position="257"/>
    </location>
</feature>
<dbReference type="InterPro" id="IPR016174">
    <property type="entry name" value="Di-haem_cyt_TM"/>
</dbReference>
<dbReference type="SUPFAM" id="SSF81648">
    <property type="entry name" value="a domain/subunit of cytochrome bc1 complex (Ubiquinol-cytochrome c reductase)"/>
    <property type="match status" value="1"/>
</dbReference>
<dbReference type="GO" id="GO:0016020">
    <property type="term" value="C:membrane"/>
    <property type="evidence" value="ECO:0007669"/>
    <property type="project" value="UniProtKB-SubCell"/>
</dbReference>
<dbReference type="GO" id="GO:0046872">
    <property type="term" value="F:metal ion binding"/>
    <property type="evidence" value="ECO:0007669"/>
    <property type="project" value="UniProtKB-KW"/>
</dbReference>
<dbReference type="InterPro" id="IPR005797">
    <property type="entry name" value="Cyt_b/b6_N"/>
</dbReference>
<comment type="subcellular location">
    <subcellularLocation>
        <location evidence="1">Membrane</location>
        <topology evidence="1">Multi-pass membrane protein</topology>
    </subcellularLocation>
</comment>
<feature type="transmembrane region" description="Helical" evidence="10">
    <location>
        <begin position="186"/>
        <end position="208"/>
    </location>
</feature>
<dbReference type="GO" id="GO:0016491">
    <property type="term" value="F:oxidoreductase activity"/>
    <property type="evidence" value="ECO:0007669"/>
    <property type="project" value="InterPro"/>
</dbReference>
<accession>A0A3B1DIC5</accession>
<keyword evidence="6" id="KW-0249">Electron transport</keyword>
<keyword evidence="8" id="KW-0408">Iron</keyword>
<dbReference type="GO" id="GO:0009055">
    <property type="term" value="F:electron transfer activity"/>
    <property type="evidence" value="ECO:0007669"/>
    <property type="project" value="InterPro"/>
</dbReference>
<evidence type="ECO:0000256" key="3">
    <source>
        <dbReference type="ARBA" id="ARBA00022617"/>
    </source>
</evidence>
<dbReference type="EMBL" id="UOGL01000062">
    <property type="protein sequence ID" value="VAX36523.1"/>
    <property type="molecule type" value="Genomic_DNA"/>
</dbReference>
<evidence type="ECO:0000256" key="6">
    <source>
        <dbReference type="ARBA" id="ARBA00022982"/>
    </source>
</evidence>
<evidence type="ECO:0000256" key="4">
    <source>
        <dbReference type="ARBA" id="ARBA00022692"/>
    </source>
</evidence>
<dbReference type="PANTHER" id="PTHR19271">
    <property type="entry name" value="CYTOCHROME B"/>
    <property type="match status" value="1"/>
</dbReference>
<feature type="transmembrane region" description="Helical" evidence="10">
    <location>
        <begin position="34"/>
        <end position="60"/>
    </location>
</feature>
<dbReference type="Gene3D" id="1.20.810.10">
    <property type="entry name" value="Cytochrome Bc1 Complex, Chain C"/>
    <property type="match status" value="1"/>
</dbReference>
<evidence type="ECO:0000256" key="9">
    <source>
        <dbReference type="ARBA" id="ARBA00023136"/>
    </source>
</evidence>
<keyword evidence="7 10" id="KW-1133">Transmembrane helix</keyword>
<name>A0A3B1DIC5_9ZZZZ</name>
<evidence type="ECO:0000313" key="13">
    <source>
        <dbReference type="EMBL" id="VAX36523.1"/>
    </source>
</evidence>
<keyword evidence="3" id="KW-0349">Heme</keyword>
<feature type="transmembrane region" description="Helical" evidence="10">
    <location>
        <begin position="120"/>
        <end position="141"/>
    </location>
</feature>